<dbReference type="AlphaFoldDB" id="A0A9P0B355"/>
<dbReference type="Gene3D" id="3.40.50.2300">
    <property type="match status" value="2"/>
</dbReference>
<gene>
    <name evidence="2" type="ORF">MELIAE_LOCUS5722</name>
</gene>
<keyword evidence="3" id="KW-1185">Reference proteome</keyword>
<evidence type="ECO:0000313" key="3">
    <source>
        <dbReference type="Proteomes" id="UP001154078"/>
    </source>
</evidence>
<dbReference type="FunFam" id="3.40.50.2300:FF:000649">
    <property type="entry name" value="AGAP010272-PA-like protein"/>
    <property type="match status" value="1"/>
</dbReference>
<reference evidence="2" key="1">
    <citation type="submission" date="2021-12" db="EMBL/GenBank/DDBJ databases">
        <authorList>
            <person name="King R."/>
        </authorList>
    </citation>
    <scope>NUCLEOTIDE SEQUENCE</scope>
</reference>
<sequence length="355" mass="40128">MDFKLIVAIFLSSVYVVYSQTTQNINVLFVNEEGNTIADKAVEVAVNYIKKNSKLGVSAEPRKVVGNRTDSTGLLELLCSTYNDMLEKNIPPHLVLDTTKTGLASETVKSFTSALGLPTISASFGQEGDLRQWRNIDENEKQYLIQIIPPADMIPEMIRTIVINQNITNAAILFDDSFVMDHKYKSLLQNVATRHIITPIKDNIQEQLQSLYKLDLVNYFILGSLANIRKVLDGADNAQFFNRKFAWHVITQDKGDVKCQCRNATIMFAKPVIDAKYQDRLGSIKTSYQLNADPEIAAAFYFDLALHSFLTIKDMIGEGAWKRNNVTNYVTCDEYDGKNSPKRRGLDLKKYFNKV</sequence>
<feature type="signal peptide" evidence="1">
    <location>
        <begin position="1"/>
        <end position="19"/>
    </location>
</feature>
<organism evidence="2 3">
    <name type="scientific">Brassicogethes aeneus</name>
    <name type="common">Rape pollen beetle</name>
    <name type="synonym">Meligethes aeneus</name>
    <dbReference type="NCBI Taxonomy" id="1431903"/>
    <lineage>
        <taxon>Eukaryota</taxon>
        <taxon>Metazoa</taxon>
        <taxon>Ecdysozoa</taxon>
        <taxon>Arthropoda</taxon>
        <taxon>Hexapoda</taxon>
        <taxon>Insecta</taxon>
        <taxon>Pterygota</taxon>
        <taxon>Neoptera</taxon>
        <taxon>Endopterygota</taxon>
        <taxon>Coleoptera</taxon>
        <taxon>Polyphaga</taxon>
        <taxon>Cucujiformia</taxon>
        <taxon>Nitidulidae</taxon>
        <taxon>Meligethinae</taxon>
        <taxon>Brassicogethes</taxon>
    </lineage>
</organism>
<proteinExistence type="predicted"/>
<feature type="chain" id="PRO_5040203773" evidence="1">
    <location>
        <begin position="20"/>
        <end position="355"/>
    </location>
</feature>
<evidence type="ECO:0000256" key="1">
    <source>
        <dbReference type="SAM" id="SignalP"/>
    </source>
</evidence>
<dbReference type="OrthoDB" id="5984008at2759"/>
<protein>
    <submittedName>
        <fullName evidence="2">Uncharacterized protein</fullName>
    </submittedName>
</protein>
<keyword evidence="1" id="KW-0732">Signal</keyword>
<dbReference type="EMBL" id="OV121134">
    <property type="protein sequence ID" value="CAH0553819.1"/>
    <property type="molecule type" value="Genomic_DNA"/>
</dbReference>
<name>A0A9P0B355_BRAAE</name>
<dbReference type="Proteomes" id="UP001154078">
    <property type="component" value="Chromosome 3"/>
</dbReference>
<evidence type="ECO:0000313" key="2">
    <source>
        <dbReference type="EMBL" id="CAH0553819.1"/>
    </source>
</evidence>
<accession>A0A9P0B355</accession>